<dbReference type="Pfam" id="PF07332">
    <property type="entry name" value="Phage_holin_3_6"/>
    <property type="match status" value="1"/>
</dbReference>
<evidence type="ECO:0000313" key="3">
    <source>
        <dbReference type="Proteomes" id="UP000571084"/>
    </source>
</evidence>
<dbReference type="AlphaFoldDB" id="A0A840RT51"/>
<comment type="caution">
    <text evidence="2">The sequence shown here is derived from an EMBL/GenBank/DDBJ whole genome shotgun (WGS) entry which is preliminary data.</text>
</comment>
<organism evidence="2 3">
    <name type="scientific">Glaciimonas immobilis</name>
    <dbReference type="NCBI Taxonomy" id="728004"/>
    <lineage>
        <taxon>Bacteria</taxon>
        <taxon>Pseudomonadati</taxon>
        <taxon>Pseudomonadota</taxon>
        <taxon>Betaproteobacteria</taxon>
        <taxon>Burkholderiales</taxon>
        <taxon>Oxalobacteraceae</taxon>
        <taxon>Glaciimonas</taxon>
    </lineage>
</organism>
<dbReference type="Proteomes" id="UP000571084">
    <property type="component" value="Unassembled WGS sequence"/>
</dbReference>
<name>A0A840RT51_9BURK</name>
<sequence>MDNNTSRHSDSKHSAPHSPGLVAGLIGIAKNLLALVISRIELAALEFSELGTHIVKLLLVFSLGILALLFALAFWCGLIVVLAWPTLGWKIVLILAAGFTVIALAMGLYVRALLGQGRIGLPNTMKELRQDRDALL</sequence>
<reference evidence="2 3" key="1">
    <citation type="submission" date="2020-08" db="EMBL/GenBank/DDBJ databases">
        <title>Genomic Encyclopedia of Type Strains, Phase IV (KMG-IV): sequencing the most valuable type-strain genomes for metagenomic binning, comparative biology and taxonomic classification.</title>
        <authorList>
            <person name="Goeker M."/>
        </authorList>
    </citation>
    <scope>NUCLEOTIDE SEQUENCE [LARGE SCALE GENOMIC DNA]</scope>
    <source>
        <strain evidence="2 3">DSM 23240</strain>
    </source>
</reference>
<feature type="transmembrane region" description="Helical" evidence="1">
    <location>
        <begin position="57"/>
        <end position="85"/>
    </location>
</feature>
<feature type="transmembrane region" description="Helical" evidence="1">
    <location>
        <begin position="20"/>
        <end position="37"/>
    </location>
</feature>
<keyword evidence="3" id="KW-1185">Reference proteome</keyword>
<evidence type="ECO:0000256" key="1">
    <source>
        <dbReference type="SAM" id="Phobius"/>
    </source>
</evidence>
<accession>A0A840RT51</accession>
<proteinExistence type="predicted"/>
<keyword evidence="1" id="KW-0812">Transmembrane</keyword>
<dbReference type="InterPro" id="IPR009937">
    <property type="entry name" value="Phage_holin_3_6"/>
</dbReference>
<protein>
    <submittedName>
        <fullName evidence="2">Putative membrane protein YqjE</fullName>
    </submittedName>
</protein>
<evidence type="ECO:0000313" key="2">
    <source>
        <dbReference type="EMBL" id="MBB5199730.1"/>
    </source>
</evidence>
<gene>
    <name evidence="2" type="ORF">HNR39_001562</name>
</gene>
<keyword evidence="1" id="KW-1133">Transmembrane helix</keyword>
<keyword evidence="1" id="KW-0472">Membrane</keyword>
<dbReference type="RefSeq" id="WP_168056117.1">
    <property type="nucleotide sequence ID" value="NZ_JAAOZT010000009.1"/>
</dbReference>
<feature type="transmembrane region" description="Helical" evidence="1">
    <location>
        <begin position="91"/>
        <end position="110"/>
    </location>
</feature>
<dbReference type="EMBL" id="JACHHQ010000003">
    <property type="protein sequence ID" value="MBB5199730.1"/>
    <property type="molecule type" value="Genomic_DNA"/>
</dbReference>